<dbReference type="Proteomes" id="UP001374535">
    <property type="component" value="Chromosome 11"/>
</dbReference>
<dbReference type="EMBL" id="CP144690">
    <property type="protein sequence ID" value="WVY90795.1"/>
    <property type="molecule type" value="Genomic_DNA"/>
</dbReference>
<keyword evidence="2" id="KW-1185">Reference proteome</keyword>
<organism evidence="1 2">
    <name type="scientific">Vigna mungo</name>
    <name type="common">Black gram</name>
    <name type="synonym">Phaseolus mungo</name>
    <dbReference type="NCBI Taxonomy" id="3915"/>
    <lineage>
        <taxon>Eukaryota</taxon>
        <taxon>Viridiplantae</taxon>
        <taxon>Streptophyta</taxon>
        <taxon>Embryophyta</taxon>
        <taxon>Tracheophyta</taxon>
        <taxon>Spermatophyta</taxon>
        <taxon>Magnoliopsida</taxon>
        <taxon>eudicotyledons</taxon>
        <taxon>Gunneridae</taxon>
        <taxon>Pentapetalae</taxon>
        <taxon>rosids</taxon>
        <taxon>fabids</taxon>
        <taxon>Fabales</taxon>
        <taxon>Fabaceae</taxon>
        <taxon>Papilionoideae</taxon>
        <taxon>50 kb inversion clade</taxon>
        <taxon>NPAAA clade</taxon>
        <taxon>indigoferoid/millettioid clade</taxon>
        <taxon>Phaseoleae</taxon>
        <taxon>Vigna</taxon>
    </lineage>
</organism>
<proteinExistence type="predicted"/>
<gene>
    <name evidence="1" type="ORF">V8G54_036309</name>
</gene>
<reference evidence="1 2" key="1">
    <citation type="journal article" date="2023" name="Life. Sci Alliance">
        <title>Evolutionary insights into 3D genome organization and epigenetic landscape of Vigna mungo.</title>
        <authorList>
            <person name="Junaid A."/>
            <person name="Singh B."/>
            <person name="Bhatia S."/>
        </authorList>
    </citation>
    <scope>NUCLEOTIDE SEQUENCE [LARGE SCALE GENOMIC DNA]</scope>
    <source>
        <strain evidence="1">Urdbean</strain>
    </source>
</reference>
<evidence type="ECO:0000313" key="2">
    <source>
        <dbReference type="Proteomes" id="UP001374535"/>
    </source>
</evidence>
<protein>
    <submittedName>
        <fullName evidence="1">Uncharacterized protein</fullName>
    </submittedName>
</protein>
<accession>A0AAQ3MGU1</accession>
<sequence>MNYGNVEEFSDRLSEFTLEGKWVEVEEMYNKFPECHTVMIADFVGTALHVAVDLNKEDVVEKLVNAIIRHDTMVALLMSNDRGILVEPVNPERQMEKILKKLEKKSNDEKCSHPDNKKCSYPDNYTTLCEFIAGFKSLGVLTGNGFYTN</sequence>
<name>A0AAQ3MGU1_VIGMU</name>
<evidence type="ECO:0000313" key="1">
    <source>
        <dbReference type="EMBL" id="WVY90795.1"/>
    </source>
</evidence>
<dbReference type="AlphaFoldDB" id="A0AAQ3MGU1"/>